<evidence type="ECO:0000313" key="2">
    <source>
        <dbReference type="Proteomes" id="UP000837857"/>
    </source>
</evidence>
<protein>
    <submittedName>
        <fullName evidence="1">Uncharacterized protein</fullName>
    </submittedName>
</protein>
<feature type="non-terminal residue" evidence="1">
    <location>
        <position position="124"/>
    </location>
</feature>
<accession>A0ABN8I6C4</accession>
<organism evidence="1 2">
    <name type="scientific">Iphiclides podalirius</name>
    <name type="common">scarce swallowtail</name>
    <dbReference type="NCBI Taxonomy" id="110791"/>
    <lineage>
        <taxon>Eukaryota</taxon>
        <taxon>Metazoa</taxon>
        <taxon>Ecdysozoa</taxon>
        <taxon>Arthropoda</taxon>
        <taxon>Hexapoda</taxon>
        <taxon>Insecta</taxon>
        <taxon>Pterygota</taxon>
        <taxon>Neoptera</taxon>
        <taxon>Endopterygota</taxon>
        <taxon>Lepidoptera</taxon>
        <taxon>Glossata</taxon>
        <taxon>Ditrysia</taxon>
        <taxon>Papilionoidea</taxon>
        <taxon>Papilionidae</taxon>
        <taxon>Papilioninae</taxon>
        <taxon>Iphiclides</taxon>
    </lineage>
</organism>
<keyword evidence="2" id="KW-1185">Reference proteome</keyword>
<sequence length="124" mass="13997">MSTNVIKKDYPIGVVGGDPESCARGSISTLRVCTEISISPTRRYISVSVASHLQPNWYRNFKFKFPFPRVPRGGDCFGPLIGPLVVPWYGLMQAFDVVSWAVSPTEYKISRAQFNTLIRLREQQ</sequence>
<dbReference type="Proteomes" id="UP000837857">
    <property type="component" value="Chromosome 19"/>
</dbReference>
<gene>
    <name evidence="1" type="ORF">IPOD504_LOCUS6849</name>
</gene>
<reference evidence="1" key="1">
    <citation type="submission" date="2022-03" db="EMBL/GenBank/DDBJ databases">
        <authorList>
            <person name="Martin H S."/>
        </authorList>
    </citation>
    <scope>NUCLEOTIDE SEQUENCE</scope>
</reference>
<evidence type="ECO:0000313" key="1">
    <source>
        <dbReference type="EMBL" id="CAH2049478.1"/>
    </source>
</evidence>
<dbReference type="EMBL" id="OW152831">
    <property type="protein sequence ID" value="CAH2049478.1"/>
    <property type="molecule type" value="Genomic_DNA"/>
</dbReference>
<proteinExistence type="predicted"/>
<name>A0ABN8I6C4_9NEOP</name>